<dbReference type="Pfam" id="PF02581">
    <property type="entry name" value="TMP-TENI"/>
    <property type="match status" value="1"/>
</dbReference>
<keyword evidence="3" id="KW-1185">Reference proteome</keyword>
<dbReference type="SUPFAM" id="SSF51391">
    <property type="entry name" value="Thiamin phosphate synthase"/>
    <property type="match status" value="1"/>
</dbReference>
<dbReference type="RefSeq" id="WP_381424875.1">
    <property type="nucleotide sequence ID" value="NZ_JBHSDH010000013.1"/>
</dbReference>
<dbReference type="InterPro" id="IPR036206">
    <property type="entry name" value="ThiamineP_synth_sf"/>
</dbReference>
<dbReference type="InterPro" id="IPR013785">
    <property type="entry name" value="Aldolase_TIM"/>
</dbReference>
<protein>
    <submittedName>
        <fullName evidence="2">Thiamine phosphate synthase</fullName>
    </submittedName>
</protein>
<proteinExistence type="predicted"/>
<accession>A0ABV8RJZ2</accession>
<dbReference type="EMBL" id="JBHSDH010000013">
    <property type="protein sequence ID" value="MFC4293378.1"/>
    <property type="molecule type" value="Genomic_DNA"/>
</dbReference>
<evidence type="ECO:0000313" key="2">
    <source>
        <dbReference type="EMBL" id="MFC4293378.1"/>
    </source>
</evidence>
<organism evidence="2 3">
    <name type="scientific">Sphingorhabdus arenilitoris</name>
    <dbReference type="NCBI Taxonomy" id="1490041"/>
    <lineage>
        <taxon>Bacteria</taxon>
        <taxon>Pseudomonadati</taxon>
        <taxon>Pseudomonadota</taxon>
        <taxon>Alphaproteobacteria</taxon>
        <taxon>Sphingomonadales</taxon>
        <taxon>Sphingomonadaceae</taxon>
        <taxon>Sphingorhabdus</taxon>
    </lineage>
</organism>
<dbReference type="Proteomes" id="UP001595887">
    <property type="component" value="Unassembled WGS sequence"/>
</dbReference>
<gene>
    <name evidence="2" type="ORF">ACFOWX_13215</name>
</gene>
<name>A0ABV8RJZ2_9SPHN</name>
<feature type="domain" description="Thiamine phosphate synthase/TenI" evidence="1">
    <location>
        <begin position="20"/>
        <end position="166"/>
    </location>
</feature>
<reference evidence="3" key="1">
    <citation type="journal article" date="2019" name="Int. J. Syst. Evol. Microbiol.">
        <title>The Global Catalogue of Microorganisms (GCM) 10K type strain sequencing project: providing services to taxonomists for standard genome sequencing and annotation.</title>
        <authorList>
            <consortium name="The Broad Institute Genomics Platform"/>
            <consortium name="The Broad Institute Genome Sequencing Center for Infectious Disease"/>
            <person name="Wu L."/>
            <person name="Ma J."/>
        </authorList>
    </citation>
    <scope>NUCLEOTIDE SEQUENCE [LARGE SCALE GENOMIC DNA]</scope>
    <source>
        <strain evidence="3">CECT 8531</strain>
    </source>
</reference>
<evidence type="ECO:0000313" key="3">
    <source>
        <dbReference type="Proteomes" id="UP001595887"/>
    </source>
</evidence>
<dbReference type="Gene3D" id="3.20.20.70">
    <property type="entry name" value="Aldolase class I"/>
    <property type="match status" value="1"/>
</dbReference>
<dbReference type="InterPro" id="IPR022998">
    <property type="entry name" value="ThiamineP_synth_TenI"/>
</dbReference>
<comment type="caution">
    <text evidence="2">The sequence shown here is derived from an EMBL/GenBank/DDBJ whole genome shotgun (WGS) entry which is preliminary data.</text>
</comment>
<evidence type="ECO:0000259" key="1">
    <source>
        <dbReference type="Pfam" id="PF02581"/>
    </source>
</evidence>
<sequence length="168" mass="18558">MTDPRLGGGLLAAVQRLRTGSGVIVRHYHLPEQQRAALLRDVRRICRRRGHFVFWAGNERQAIRCHADGFHSRSGPAGRSKLPRSAPVHDVTELAQAKRKGAQMILVSPLYATASHPGARPMGMTRFRRIAMHSGRAAIIVLGGMTAARGRMQDKRIVHGWAGISAYR</sequence>